<feature type="transmembrane region" description="Helical" evidence="1">
    <location>
        <begin position="116"/>
        <end position="141"/>
    </location>
</feature>
<reference evidence="2 3" key="1">
    <citation type="submission" date="2019-03" db="EMBL/GenBank/DDBJ databases">
        <title>Genomic Encyclopedia of Type Strains, Phase IV (KMG-IV): sequencing the most valuable type-strain genomes for metagenomic binning, comparative biology and taxonomic classification.</title>
        <authorList>
            <person name="Goeker M."/>
        </authorList>
    </citation>
    <scope>NUCLEOTIDE SEQUENCE [LARGE SCALE GENOMIC DNA]</scope>
    <source>
        <strain evidence="2 3">DSM 100309</strain>
    </source>
</reference>
<name>A0A4R3XWT6_9PROT</name>
<dbReference type="Proteomes" id="UP000295367">
    <property type="component" value="Unassembled WGS sequence"/>
</dbReference>
<evidence type="ECO:0000313" key="3">
    <source>
        <dbReference type="Proteomes" id="UP000295367"/>
    </source>
</evidence>
<dbReference type="EMBL" id="SMCO01000019">
    <property type="protein sequence ID" value="TCV82718.1"/>
    <property type="molecule type" value="Genomic_DNA"/>
</dbReference>
<keyword evidence="3" id="KW-1185">Reference proteome</keyword>
<sequence length="161" mass="17695">MKLFATLREDSQQGWVWLMDSSLSPRSIVKIINPANGKIVYCEALQIDKNFLSAYNLSPRISINRPQSAIVIGSWYRAALGGLSTQEDVSLIVKPSNNWWGRFMACAHHPQTIVRVAAWLGLISVGLGLLGAVLGATSIWAAEPIIAIEMDVQNSAFFVRP</sequence>
<keyword evidence="1" id="KW-0472">Membrane</keyword>
<organism evidence="2 3">
    <name type="scientific">Sulfurirhabdus autotrophica</name>
    <dbReference type="NCBI Taxonomy" id="1706046"/>
    <lineage>
        <taxon>Bacteria</taxon>
        <taxon>Pseudomonadati</taxon>
        <taxon>Pseudomonadota</taxon>
        <taxon>Betaproteobacteria</taxon>
        <taxon>Nitrosomonadales</taxon>
        <taxon>Sulfuricellaceae</taxon>
        <taxon>Sulfurirhabdus</taxon>
    </lineage>
</organism>
<accession>A0A4R3XWT6</accession>
<evidence type="ECO:0000313" key="2">
    <source>
        <dbReference type="EMBL" id="TCV82718.1"/>
    </source>
</evidence>
<gene>
    <name evidence="2" type="ORF">EDC63_11935</name>
</gene>
<dbReference type="OrthoDB" id="7060169at2"/>
<proteinExistence type="predicted"/>
<keyword evidence="1" id="KW-1133">Transmembrane helix</keyword>
<comment type="caution">
    <text evidence="2">The sequence shown here is derived from an EMBL/GenBank/DDBJ whole genome shotgun (WGS) entry which is preliminary data.</text>
</comment>
<dbReference type="AlphaFoldDB" id="A0A4R3XWT6"/>
<keyword evidence="1" id="KW-0812">Transmembrane</keyword>
<evidence type="ECO:0000256" key="1">
    <source>
        <dbReference type="SAM" id="Phobius"/>
    </source>
</evidence>
<dbReference type="RefSeq" id="WP_124944912.1">
    <property type="nucleotide sequence ID" value="NZ_BHVT01000004.1"/>
</dbReference>
<protein>
    <submittedName>
        <fullName evidence="2">Uncharacterized protein</fullName>
    </submittedName>
</protein>